<feature type="transmembrane region" description="Helical" evidence="5">
    <location>
        <begin position="12"/>
        <end position="35"/>
    </location>
</feature>
<keyword evidence="1" id="KW-1003">Cell membrane</keyword>
<proteinExistence type="predicted"/>
<dbReference type="InterPro" id="IPR003510">
    <property type="entry name" value="Fumarate_red_C"/>
</dbReference>
<dbReference type="EMBL" id="MN738789">
    <property type="protein sequence ID" value="QHT37041.1"/>
    <property type="molecule type" value="Genomic_DNA"/>
</dbReference>
<dbReference type="AlphaFoldDB" id="A0A6C0F864"/>
<reference evidence="6" key="1">
    <citation type="journal article" date="2020" name="Nature">
        <title>Giant virus diversity and host interactions through global metagenomics.</title>
        <authorList>
            <person name="Schulz F."/>
            <person name="Roux S."/>
            <person name="Paez-Espino D."/>
            <person name="Jungbluth S."/>
            <person name="Walsh D.A."/>
            <person name="Denef V.J."/>
            <person name="McMahon K.D."/>
            <person name="Konstantinidis K.T."/>
            <person name="Eloe-Fadrosh E.A."/>
            <person name="Kyrpides N.C."/>
            <person name="Woyke T."/>
        </authorList>
    </citation>
    <scope>NUCLEOTIDE SEQUENCE</scope>
    <source>
        <strain evidence="6">GVMAG-S-ERX555967-131</strain>
    </source>
</reference>
<keyword evidence="2 5" id="KW-0812">Transmembrane</keyword>
<keyword evidence="4 5" id="KW-0472">Membrane</keyword>
<name>A0A6C0F864_9ZZZZ</name>
<dbReference type="GO" id="GO:0016020">
    <property type="term" value="C:membrane"/>
    <property type="evidence" value="ECO:0007669"/>
    <property type="project" value="InterPro"/>
</dbReference>
<dbReference type="Pfam" id="PF02300">
    <property type="entry name" value="Fumarate_red_C"/>
    <property type="match status" value="1"/>
</dbReference>
<evidence type="ECO:0000256" key="5">
    <source>
        <dbReference type="SAM" id="Phobius"/>
    </source>
</evidence>
<evidence type="ECO:0000256" key="2">
    <source>
        <dbReference type="ARBA" id="ARBA00022692"/>
    </source>
</evidence>
<evidence type="ECO:0000256" key="4">
    <source>
        <dbReference type="ARBA" id="ARBA00023136"/>
    </source>
</evidence>
<keyword evidence="3 5" id="KW-1133">Transmembrane helix</keyword>
<protein>
    <submittedName>
        <fullName evidence="6">Uncharacterized protein</fullName>
    </submittedName>
</protein>
<evidence type="ECO:0000313" key="6">
    <source>
        <dbReference type="EMBL" id="QHT37041.1"/>
    </source>
</evidence>
<feature type="transmembrane region" description="Helical" evidence="5">
    <location>
        <begin position="55"/>
        <end position="73"/>
    </location>
</feature>
<organism evidence="6">
    <name type="scientific">viral metagenome</name>
    <dbReference type="NCBI Taxonomy" id="1070528"/>
    <lineage>
        <taxon>unclassified sequences</taxon>
        <taxon>metagenomes</taxon>
        <taxon>organismal metagenomes</taxon>
    </lineage>
</organism>
<sequence length="94" mass="10894">MLRLHLNDKKFIYMYMELTTVHIALITSIVTFTLMSLYKNKTKWENYCKISNHTYALKIAILIGIITYAGLNMNTISSEKNPKLLNESFNSNAE</sequence>
<accession>A0A6C0F864</accession>
<evidence type="ECO:0000256" key="3">
    <source>
        <dbReference type="ARBA" id="ARBA00022989"/>
    </source>
</evidence>
<evidence type="ECO:0000256" key="1">
    <source>
        <dbReference type="ARBA" id="ARBA00022475"/>
    </source>
</evidence>